<dbReference type="Proteomes" id="UP000626697">
    <property type="component" value="Unassembled WGS sequence"/>
</dbReference>
<keyword evidence="3" id="KW-1185">Reference proteome</keyword>
<sequence>MKYLQERLGHGSMQITSDVYSHISKKIDKEAMNKFEEHMKHVLE</sequence>
<evidence type="ECO:0000313" key="2">
    <source>
        <dbReference type="EMBL" id="MBA9024763.1"/>
    </source>
</evidence>
<dbReference type="InterPro" id="IPR013762">
    <property type="entry name" value="Integrase-like_cat_sf"/>
</dbReference>
<dbReference type="SUPFAM" id="SSF56349">
    <property type="entry name" value="DNA breaking-rejoining enzymes"/>
    <property type="match status" value="1"/>
</dbReference>
<dbReference type="InterPro" id="IPR011010">
    <property type="entry name" value="DNA_brk_join_enz"/>
</dbReference>
<reference evidence="2 3" key="1">
    <citation type="submission" date="2020-08" db="EMBL/GenBank/DDBJ databases">
        <title>Genomic Encyclopedia of Type Strains, Phase IV (KMG-IV): sequencing the most valuable type-strain genomes for metagenomic binning, comparative biology and taxonomic classification.</title>
        <authorList>
            <person name="Goeker M."/>
        </authorList>
    </citation>
    <scope>NUCLEOTIDE SEQUENCE [LARGE SCALE GENOMIC DNA]</scope>
    <source>
        <strain evidence="2 3">DSM 105481</strain>
    </source>
</reference>
<protein>
    <submittedName>
        <fullName evidence="2">Integrase</fullName>
    </submittedName>
</protein>
<dbReference type="EMBL" id="JACJHX010000001">
    <property type="protein sequence ID" value="MBA9024763.1"/>
    <property type="molecule type" value="Genomic_DNA"/>
</dbReference>
<comment type="caution">
    <text evidence="2">The sequence shown here is derived from an EMBL/GenBank/DDBJ whole genome shotgun (WGS) entry which is preliminary data.</text>
</comment>
<keyword evidence="1" id="KW-0233">DNA recombination</keyword>
<organism evidence="2 3">
    <name type="scientific">Peribacillus huizhouensis</name>
    <dbReference type="NCBI Taxonomy" id="1501239"/>
    <lineage>
        <taxon>Bacteria</taxon>
        <taxon>Bacillati</taxon>
        <taxon>Bacillota</taxon>
        <taxon>Bacilli</taxon>
        <taxon>Bacillales</taxon>
        <taxon>Bacillaceae</taxon>
        <taxon>Peribacillus</taxon>
    </lineage>
</organism>
<dbReference type="Gene3D" id="1.10.443.10">
    <property type="entry name" value="Intergrase catalytic core"/>
    <property type="match status" value="1"/>
</dbReference>
<evidence type="ECO:0000313" key="3">
    <source>
        <dbReference type="Proteomes" id="UP000626697"/>
    </source>
</evidence>
<gene>
    <name evidence="2" type="ORF">HNP81_000045</name>
</gene>
<evidence type="ECO:0000256" key="1">
    <source>
        <dbReference type="ARBA" id="ARBA00023172"/>
    </source>
</evidence>
<accession>A0ABR6CJI3</accession>
<name>A0ABR6CJI3_9BACI</name>
<proteinExistence type="predicted"/>